<gene>
    <name evidence="3" type="ORF">NSK_006790</name>
</gene>
<dbReference type="InterPro" id="IPR003323">
    <property type="entry name" value="OTU_dom"/>
</dbReference>
<accession>A0A4D9CYR4</accession>
<feature type="compositionally biased region" description="Basic and acidic residues" evidence="1">
    <location>
        <begin position="48"/>
        <end position="72"/>
    </location>
</feature>
<evidence type="ECO:0000256" key="1">
    <source>
        <dbReference type="SAM" id="MobiDB-lite"/>
    </source>
</evidence>
<evidence type="ECO:0000313" key="4">
    <source>
        <dbReference type="Proteomes" id="UP000355283"/>
    </source>
</evidence>
<dbReference type="InterPro" id="IPR038765">
    <property type="entry name" value="Papain-like_cys_pep_sf"/>
</dbReference>
<sequence length="334" mass="36648">MEQMEASSPEETVDGAETEEEVQKRHKAEVRQLEGKTRALLKKAPKPKKAEVQGEVARMERDMEERHARELGKFAAAPNGGRNEGGNGGGLDSKEVRFAPLTSGSKNGRQEGGEGRGKEGEGGSEEEEDGGATAAEKVARKRDKARRKKERKAEREAEEEAARALAKEGVISLRDLEMGQILSLLSPLGLRVQEVPADGHCLYRAVAHQLEHQGIPSQGYPEVRRSAAQHILSHPEDFLPFLAGGEEGEGAGLEAYVHAVEDTAEWGGELEIRALCHAYQTPIRVYAAEQPIYMIGAEDYDQAKPLLLSYHRHFYALGEHYNSVVPVEGRVEEG</sequence>
<keyword evidence="4" id="KW-1185">Reference proteome</keyword>
<dbReference type="PANTHER" id="PTHR12419">
    <property type="entry name" value="OTU DOMAIN CONTAINING PROTEIN"/>
    <property type="match status" value="1"/>
</dbReference>
<dbReference type="PROSITE" id="PS50802">
    <property type="entry name" value="OTU"/>
    <property type="match status" value="1"/>
</dbReference>
<comment type="caution">
    <text evidence="3">The sequence shown here is derived from an EMBL/GenBank/DDBJ whole genome shotgun (WGS) entry which is preliminary data.</text>
</comment>
<evidence type="ECO:0000259" key="2">
    <source>
        <dbReference type="PROSITE" id="PS50802"/>
    </source>
</evidence>
<organism evidence="3 4">
    <name type="scientific">Nannochloropsis salina CCMP1776</name>
    <dbReference type="NCBI Taxonomy" id="1027361"/>
    <lineage>
        <taxon>Eukaryota</taxon>
        <taxon>Sar</taxon>
        <taxon>Stramenopiles</taxon>
        <taxon>Ochrophyta</taxon>
        <taxon>Eustigmatophyceae</taxon>
        <taxon>Eustigmatales</taxon>
        <taxon>Monodopsidaceae</taxon>
        <taxon>Microchloropsis</taxon>
        <taxon>Microchloropsis salina</taxon>
    </lineage>
</organism>
<dbReference type="InterPro" id="IPR050704">
    <property type="entry name" value="Peptidase_C85-like"/>
</dbReference>
<feature type="region of interest" description="Disordered" evidence="1">
    <location>
        <begin position="1"/>
        <end position="158"/>
    </location>
</feature>
<feature type="domain" description="OTU" evidence="2">
    <location>
        <begin position="190"/>
        <end position="327"/>
    </location>
</feature>
<dbReference type="GO" id="GO:0016579">
    <property type="term" value="P:protein deubiquitination"/>
    <property type="evidence" value="ECO:0007669"/>
    <property type="project" value="TreeGrafter"/>
</dbReference>
<dbReference type="AlphaFoldDB" id="A0A4D9CYR4"/>
<feature type="compositionally biased region" description="Acidic residues" evidence="1">
    <location>
        <begin position="11"/>
        <end position="20"/>
    </location>
</feature>
<proteinExistence type="predicted"/>
<dbReference type="Proteomes" id="UP000355283">
    <property type="component" value="Unassembled WGS sequence"/>
</dbReference>
<protein>
    <recommendedName>
        <fullName evidence="2">OTU domain-containing protein</fullName>
    </recommendedName>
</protein>
<dbReference type="PANTHER" id="PTHR12419:SF10">
    <property type="entry name" value="DEUBIQUITINASE OTUD6B"/>
    <property type="match status" value="1"/>
</dbReference>
<dbReference type="OrthoDB" id="415023at2759"/>
<name>A0A4D9CYR4_9STRA</name>
<dbReference type="Gene3D" id="3.90.70.80">
    <property type="match status" value="1"/>
</dbReference>
<evidence type="ECO:0000313" key="3">
    <source>
        <dbReference type="EMBL" id="TFJ81538.1"/>
    </source>
</evidence>
<dbReference type="SUPFAM" id="SSF54001">
    <property type="entry name" value="Cysteine proteinases"/>
    <property type="match status" value="1"/>
</dbReference>
<feature type="compositionally biased region" description="Basic and acidic residues" evidence="1">
    <location>
        <begin position="108"/>
        <end position="121"/>
    </location>
</feature>
<dbReference type="Pfam" id="PF02338">
    <property type="entry name" value="OTU"/>
    <property type="match status" value="1"/>
</dbReference>
<dbReference type="CDD" id="cd22748">
    <property type="entry name" value="OTU_OTUD6-like"/>
    <property type="match status" value="1"/>
</dbReference>
<reference evidence="3 4" key="1">
    <citation type="submission" date="2019-01" db="EMBL/GenBank/DDBJ databases">
        <title>Nuclear Genome Assembly of the Microalgal Biofuel strain Nannochloropsis salina CCMP1776.</title>
        <authorList>
            <person name="Hovde B."/>
        </authorList>
    </citation>
    <scope>NUCLEOTIDE SEQUENCE [LARGE SCALE GENOMIC DNA]</scope>
    <source>
        <strain evidence="3 4">CCMP1776</strain>
    </source>
</reference>
<dbReference type="GO" id="GO:0004843">
    <property type="term" value="F:cysteine-type deubiquitinase activity"/>
    <property type="evidence" value="ECO:0007669"/>
    <property type="project" value="TreeGrafter"/>
</dbReference>
<feature type="compositionally biased region" description="Basic residues" evidence="1">
    <location>
        <begin position="139"/>
        <end position="150"/>
    </location>
</feature>
<feature type="compositionally biased region" description="Gly residues" evidence="1">
    <location>
        <begin position="82"/>
        <end position="91"/>
    </location>
</feature>
<dbReference type="EMBL" id="SDOX01000122">
    <property type="protein sequence ID" value="TFJ81538.1"/>
    <property type="molecule type" value="Genomic_DNA"/>
</dbReference>